<protein>
    <submittedName>
        <fullName evidence="3">Uncharacterized protein</fullName>
    </submittedName>
</protein>
<gene>
    <name evidence="3" type="ORF">PDMSB3_1370</name>
</gene>
<dbReference type="EMBL" id="LR699554">
    <property type="protein sequence ID" value="VVD32661.1"/>
    <property type="molecule type" value="Genomic_DNA"/>
</dbReference>
<evidence type="ECO:0000256" key="1">
    <source>
        <dbReference type="SAM" id="MobiDB-lite"/>
    </source>
</evidence>
<keyword evidence="4" id="KW-1185">Reference proteome</keyword>
<sequence>MNTCFVKVLRIAAIAVTAVVVMCSPAGAQSSLSSMRAQYLHGSSQRGAQSNSDTYLNPLLGSPPDYNATYSSDDDTAGSNRGHASAYGDQARNAKPSQSMRMTSLYGAPQDYGDSYSAHFESQPRKTDEAHQTKGFGLAAMEGLSLPGSGGRGGISPGKLTSRRSSELGKIGQPGNGSVSGSSVAGFEEDLAARQDSGVGGNAAAKLYRAPW</sequence>
<accession>A0A5Q4ZKB7</accession>
<feature type="signal peptide" evidence="2">
    <location>
        <begin position="1"/>
        <end position="28"/>
    </location>
</feature>
<dbReference type="AlphaFoldDB" id="A0A5Q4ZKB7"/>
<feature type="chain" id="PRO_5024945859" evidence="2">
    <location>
        <begin position="29"/>
        <end position="212"/>
    </location>
</feature>
<evidence type="ECO:0000256" key="2">
    <source>
        <dbReference type="SAM" id="SignalP"/>
    </source>
</evidence>
<evidence type="ECO:0000313" key="4">
    <source>
        <dbReference type="Proteomes" id="UP000325811"/>
    </source>
</evidence>
<proteinExistence type="predicted"/>
<evidence type="ECO:0000313" key="3">
    <source>
        <dbReference type="EMBL" id="VVD32661.1"/>
    </source>
</evidence>
<reference evidence="3 4" key="1">
    <citation type="submission" date="2019-08" db="EMBL/GenBank/DDBJ databases">
        <authorList>
            <person name="Herpell B J."/>
        </authorList>
    </citation>
    <scope>NUCLEOTIDE SEQUENCE [LARGE SCALE GENOMIC DNA]</scope>
    <source>
        <strain evidence="4">Msb3</strain>
    </source>
</reference>
<name>A0A5Q4ZKB7_9BURK</name>
<keyword evidence="2" id="KW-0732">Signal</keyword>
<feature type="compositionally biased region" description="Polar residues" evidence="1">
    <location>
        <begin position="43"/>
        <end position="55"/>
    </location>
</feature>
<feature type="region of interest" description="Disordered" evidence="1">
    <location>
        <begin position="145"/>
        <end position="183"/>
    </location>
</feature>
<feature type="region of interest" description="Disordered" evidence="1">
    <location>
        <begin position="43"/>
        <end position="99"/>
    </location>
</feature>
<organism evidence="3 4">
    <name type="scientific">Paraburkholderia dioscoreae</name>
    <dbReference type="NCBI Taxonomy" id="2604047"/>
    <lineage>
        <taxon>Bacteria</taxon>
        <taxon>Pseudomonadati</taxon>
        <taxon>Pseudomonadota</taxon>
        <taxon>Betaproteobacteria</taxon>
        <taxon>Burkholderiales</taxon>
        <taxon>Burkholderiaceae</taxon>
        <taxon>Paraburkholderia</taxon>
    </lineage>
</organism>
<dbReference type="KEGG" id="pdio:PDMSB3_1370.1"/>
<dbReference type="Proteomes" id="UP000325811">
    <property type="component" value="Chromosome II"/>
</dbReference>